<dbReference type="GO" id="GO:0030151">
    <property type="term" value="F:molybdenum ion binding"/>
    <property type="evidence" value="ECO:0007669"/>
    <property type="project" value="InterPro"/>
</dbReference>
<evidence type="ECO:0000256" key="2">
    <source>
        <dbReference type="ARBA" id="ARBA00001966"/>
    </source>
</evidence>
<protein>
    <submittedName>
        <fullName evidence="12">FdhF/YdeP family oxidoreductase</fullName>
    </submittedName>
</protein>
<comment type="cofactor">
    <cofactor evidence="1">
        <name>Mo-bis(molybdopterin guanine dinucleotide)</name>
        <dbReference type="ChEBI" id="CHEBI:60539"/>
    </cofactor>
</comment>
<dbReference type="PANTHER" id="PTHR43105">
    <property type="entry name" value="RESPIRATORY NITRATE REDUCTASE"/>
    <property type="match status" value="1"/>
</dbReference>
<dbReference type="EMBL" id="SOHN01000018">
    <property type="protein sequence ID" value="TFD85161.1"/>
    <property type="molecule type" value="Genomic_DNA"/>
</dbReference>
<dbReference type="GO" id="GO:0051539">
    <property type="term" value="F:4 iron, 4 sulfur cluster binding"/>
    <property type="evidence" value="ECO:0007669"/>
    <property type="project" value="UniProtKB-KW"/>
</dbReference>
<evidence type="ECO:0000256" key="6">
    <source>
        <dbReference type="ARBA" id="ARBA00022723"/>
    </source>
</evidence>
<dbReference type="RefSeq" id="WP_134530554.1">
    <property type="nucleotide sequence ID" value="NZ_SOHN01000018.1"/>
</dbReference>
<dbReference type="Pfam" id="PF01568">
    <property type="entry name" value="Molydop_binding"/>
    <property type="match status" value="1"/>
</dbReference>
<name>A0A4R9BKH0_9MICO</name>
<dbReference type="Gene3D" id="3.40.50.740">
    <property type="match status" value="1"/>
</dbReference>
<keyword evidence="9" id="KW-0411">Iron-sulfur</keyword>
<sequence>MSAKAPIEDINENATEMVVGDPKTWAAGVPGVTHSMGPAFLEMGIGRSLKLLTDMNQKDGFDCMSCAWADPDHRKTFEFCENGAKAVTWEATPVAIPTTFWSAHSISSLLEKSEYWLGMQGRLIEPVYKPKGKDHYESISWDDAFTLIGDRLKALDSANEATFYTSGRTANETAFIYQLLARSLGTNNLPDCSNMCHESTGLAMGESIGIGKNTVAYKDFAKADLIIVMGQNPGTNHPRMLTALEEAKEAGADIVAVNPLLEAGLIRYKNPQKVKGIIGHGTGLADQYLQIRAGGDGWLMKAISKRVFEAEAAHPGTVLDHEFIDEHCAGLEEFKAHVATLDHDSVLRATGLTTEEIDELAARYMKADKVIITWAMGLTQHKDAVAIIKEIMNLLLLRGNIGKPGAGASPIRGHSNVQGDRTMGIWEQMPPTFLDALQKEFHFDPPRENGFDTVQSVEAMLAGKTKVWIAMGGNLVSAVSDTAAAEAGFRSVGLNVQISTKLNRNHLTVGDEALILPTMGRTEIDIQAGGPQVLSVEDSVCAIHATRGKIKPISDKLLSEVSIVTRIARQVFGDDGPINWAGFEENYDTIRDHIEHVIEGFDNFNERLHRDNGFILPHGPRDSRTFNTPTGKAMITVNELEYIECPTGRLLLQSMRAHDQFNTTIYSLDDRYRGIKKSRKVIFVHPDDLPMLGVEDGQIVDVHSEFTDNVDRVVRNFRVVAFPTSRGCAATYFPEGNPLVPLGSTADGSNTPASKAIVVRLEPVETYRAGSRRAPEGTLAGV</sequence>
<dbReference type="PIRSF" id="PIRSF000144">
    <property type="entry name" value="CbbBc"/>
    <property type="match status" value="1"/>
</dbReference>
<evidence type="ECO:0000313" key="12">
    <source>
        <dbReference type="EMBL" id="TFD85161.1"/>
    </source>
</evidence>
<dbReference type="PANTHER" id="PTHR43105:SF4">
    <property type="entry name" value="PROTEIN YDEP"/>
    <property type="match status" value="1"/>
</dbReference>
<organism evidence="12 13">
    <name type="scientific">Cryobacterium serini</name>
    <dbReference type="NCBI Taxonomy" id="1259201"/>
    <lineage>
        <taxon>Bacteria</taxon>
        <taxon>Bacillati</taxon>
        <taxon>Actinomycetota</taxon>
        <taxon>Actinomycetes</taxon>
        <taxon>Micrococcales</taxon>
        <taxon>Microbacteriaceae</taxon>
        <taxon>Cryobacterium</taxon>
    </lineage>
</organism>
<dbReference type="InterPro" id="IPR037951">
    <property type="entry name" value="MopB_CT_YdeP"/>
</dbReference>
<comment type="cofactor">
    <cofactor evidence="2">
        <name>[4Fe-4S] cluster</name>
        <dbReference type="ChEBI" id="CHEBI:49883"/>
    </cofactor>
</comment>
<evidence type="ECO:0000259" key="11">
    <source>
        <dbReference type="Pfam" id="PF01568"/>
    </source>
</evidence>
<dbReference type="GO" id="GO:0016020">
    <property type="term" value="C:membrane"/>
    <property type="evidence" value="ECO:0007669"/>
    <property type="project" value="TreeGrafter"/>
</dbReference>
<accession>A0A4R9BKH0</accession>
<evidence type="ECO:0000256" key="5">
    <source>
        <dbReference type="ARBA" id="ARBA00022505"/>
    </source>
</evidence>
<dbReference type="InterPro" id="IPR041953">
    <property type="entry name" value="YdeP_MopB"/>
</dbReference>
<evidence type="ECO:0000256" key="9">
    <source>
        <dbReference type="ARBA" id="ARBA00023014"/>
    </source>
</evidence>
<keyword evidence="13" id="KW-1185">Reference proteome</keyword>
<dbReference type="CDD" id="cd02787">
    <property type="entry name" value="MopB_CT_ydeP"/>
    <property type="match status" value="1"/>
</dbReference>
<keyword evidence="8" id="KW-0408">Iron</keyword>
<evidence type="ECO:0000256" key="4">
    <source>
        <dbReference type="ARBA" id="ARBA00022485"/>
    </source>
</evidence>
<dbReference type="AlphaFoldDB" id="A0A4R9BKH0"/>
<evidence type="ECO:0000256" key="1">
    <source>
        <dbReference type="ARBA" id="ARBA00001942"/>
    </source>
</evidence>
<dbReference type="InterPro" id="IPR006657">
    <property type="entry name" value="MoPterin_dinucl-bd_dom"/>
</dbReference>
<gene>
    <name evidence="12" type="ORF">E3T51_15000</name>
</gene>
<evidence type="ECO:0000256" key="3">
    <source>
        <dbReference type="ARBA" id="ARBA00010312"/>
    </source>
</evidence>
<dbReference type="InterPro" id="IPR009010">
    <property type="entry name" value="Asp_de-COase-like_dom_sf"/>
</dbReference>
<reference evidence="12 13" key="1">
    <citation type="submission" date="2019-03" db="EMBL/GenBank/DDBJ databases">
        <title>Genomics of glacier-inhabiting Cryobacterium strains.</title>
        <authorList>
            <person name="Liu Q."/>
            <person name="Xin Y.-H."/>
        </authorList>
    </citation>
    <scope>NUCLEOTIDE SEQUENCE [LARGE SCALE GENOMIC DNA]</scope>
    <source>
        <strain evidence="12 13">Sr54</strain>
    </source>
</reference>
<dbReference type="SUPFAM" id="SSF53706">
    <property type="entry name" value="Formate dehydrogenase/DMSO reductase, domains 1-3"/>
    <property type="match status" value="1"/>
</dbReference>
<keyword evidence="7" id="KW-0560">Oxidoreductase</keyword>
<comment type="similarity">
    <text evidence="3">Belongs to the prokaryotic molybdopterin-containing oxidoreductase family.</text>
</comment>
<dbReference type="CDD" id="cd02767">
    <property type="entry name" value="MopB_ydeP"/>
    <property type="match status" value="1"/>
</dbReference>
<dbReference type="InterPro" id="IPR010046">
    <property type="entry name" value="Mopterin_OxRdtse_a_bac"/>
</dbReference>
<keyword evidence="4" id="KW-0004">4Fe-4S</keyword>
<dbReference type="Proteomes" id="UP000297626">
    <property type="component" value="Unassembled WGS sequence"/>
</dbReference>
<dbReference type="InterPro" id="IPR006656">
    <property type="entry name" value="Mopterin_OxRdtase"/>
</dbReference>
<dbReference type="NCBIfam" id="TIGR01701">
    <property type="entry name" value="Fdhalpha-like"/>
    <property type="match status" value="1"/>
</dbReference>
<comment type="caution">
    <text evidence="12">The sequence shown here is derived from an EMBL/GenBank/DDBJ whole genome shotgun (WGS) entry which is preliminary data.</text>
</comment>
<dbReference type="GO" id="GO:0008863">
    <property type="term" value="F:formate dehydrogenase (NAD+) activity"/>
    <property type="evidence" value="ECO:0007669"/>
    <property type="project" value="InterPro"/>
</dbReference>
<proteinExistence type="inferred from homology"/>
<dbReference type="Pfam" id="PF00384">
    <property type="entry name" value="Molybdopterin"/>
    <property type="match status" value="1"/>
</dbReference>
<evidence type="ECO:0000259" key="10">
    <source>
        <dbReference type="Pfam" id="PF00384"/>
    </source>
</evidence>
<evidence type="ECO:0000256" key="7">
    <source>
        <dbReference type="ARBA" id="ARBA00023002"/>
    </source>
</evidence>
<keyword evidence="5" id="KW-0500">Molybdenum</keyword>
<dbReference type="InterPro" id="IPR050123">
    <property type="entry name" value="Prok_molybdopt-oxidoreductase"/>
</dbReference>
<dbReference type="GO" id="GO:0043546">
    <property type="term" value="F:molybdopterin cofactor binding"/>
    <property type="evidence" value="ECO:0007669"/>
    <property type="project" value="InterPro"/>
</dbReference>
<evidence type="ECO:0000256" key="8">
    <source>
        <dbReference type="ARBA" id="ARBA00023004"/>
    </source>
</evidence>
<dbReference type="Gene3D" id="3.40.228.10">
    <property type="entry name" value="Dimethylsulfoxide Reductase, domain 2"/>
    <property type="match status" value="1"/>
</dbReference>
<feature type="domain" description="Molybdopterin dinucleotide-binding" evidence="11">
    <location>
        <begin position="650"/>
        <end position="707"/>
    </location>
</feature>
<keyword evidence="6" id="KW-0479">Metal-binding</keyword>
<evidence type="ECO:0000313" key="13">
    <source>
        <dbReference type="Proteomes" id="UP000297626"/>
    </source>
</evidence>
<feature type="domain" description="Molybdopterin oxidoreductase" evidence="10">
    <location>
        <begin position="122"/>
        <end position="489"/>
    </location>
</feature>
<dbReference type="SUPFAM" id="SSF50692">
    <property type="entry name" value="ADC-like"/>
    <property type="match status" value="1"/>
</dbReference>